<accession>M4VR53</accession>
<keyword evidence="2" id="KW-0496">Mitochondrion</keyword>
<name>M4VR53_PEDSC</name>
<protein>
    <submittedName>
        <fullName evidence="2">NADH dehydrogenase subunit 4L</fullName>
    </submittedName>
</protein>
<proteinExistence type="predicted"/>
<reference evidence="2" key="1">
    <citation type="journal article" date="2014" name="Med. Vet. Entomol.">
        <title>Second-generation sequencing of entire mitochondrial coding-regions (approximately 15.4 kb) holds promise for study of the phylogeny and taxonomy of human body lice and head lice.</title>
        <authorList>
            <person name="Xiong H."/>
            <person name="Campelo D."/>
            <person name="Pollack R.J."/>
            <person name="Raoult D."/>
            <person name="Shao R."/>
            <person name="Alem M."/>
            <person name="Ali J."/>
            <person name="Bilcha K."/>
            <person name="Barker S.C."/>
        </authorList>
    </citation>
    <scope>NUCLEOTIDE SEQUENCE</scope>
</reference>
<evidence type="ECO:0000313" key="2">
    <source>
        <dbReference type="EMBL" id="AGI04241.2"/>
    </source>
</evidence>
<gene>
    <name evidence="2" type="primary">nad4L</name>
</gene>
<feature type="transmembrane region" description="Helical" evidence="1">
    <location>
        <begin position="50"/>
        <end position="72"/>
    </location>
</feature>
<keyword evidence="1" id="KW-0812">Transmembrane</keyword>
<sequence length="91" mass="10006">MIINFLFILSISVLSFMWSTSMMASLISLELSWCWIYCILHSFISEGLDALMSSEVLSVMVCESVIGLAFLINFTHSSGNLSPSLSGCSKI</sequence>
<keyword evidence="1" id="KW-0472">Membrane</keyword>
<organism evidence="2">
    <name type="scientific">Pediculus schaeffi</name>
    <name type="common">Louse</name>
    <dbReference type="NCBI Taxonomy" id="240286"/>
    <lineage>
        <taxon>Eukaryota</taxon>
        <taxon>Metazoa</taxon>
        <taxon>Ecdysozoa</taxon>
        <taxon>Arthropoda</taxon>
        <taxon>Hexapoda</taxon>
        <taxon>Insecta</taxon>
        <taxon>Pterygota</taxon>
        <taxon>Neoptera</taxon>
        <taxon>Paraneoptera</taxon>
        <taxon>Psocodea</taxon>
        <taxon>Troctomorpha</taxon>
        <taxon>Phthiraptera</taxon>
        <taxon>Anoplura</taxon>
        <taxon>Pediculidae</taxon>
        <taxon>Pediculus</taxon>
    </lineage>
</organism>
<keyword evidence="1" id="KW-1133">Transmembrane helix</keyword>
<dbReference type="Gene3D" id="1.10.287.3510">
    <property type="match status" value="1"/>
</dbReference>
<dbReference type="AlphaFoldDB" id="M4VR53"/>
<reference evidence="2" key="2">
    <citation type="journal article" date="2015" name="BMC Genomics">
        <title>The mitochondrial genome of the chimpanzee louse, Pediculus schaeffi: insights into the process of mitochondrial genome fragmentation in the blood-sucking lice of great apes.</title>
        <authorList>
            <person name="Herd K.E."/>
            <person name="Barker S.C."/>
            <person name="Shao R."/>
        </authorList>
    </citation>
    <scope>NUCLEOTIDE SEQUENCE</scope>
</reference>
<geneLocation type="mitochondrion" evidence="2"/>
<dbReference type="EMBL" id="KC241891">
    <property type="protein sequence ID" value="AGI04241.2"/>
    <property type="molecule type" value="Genomic_DNA"/>
</dbReference>
<evidence type="ECO:0000256" key="1">
    <source>
        <dbReference type="SAM" id="Phobius"/>
    </source>
</evidence>